<gene>
    <name evidence="2" type="ORF">GCM10010171_22350</name>
</gene>
<sequence>MATTPAASAPSGSAAAAPLTGEQADELATDLISGDEARVREAVAVSPEQPLEPGLAPSLASAVIEVDASTFQPQPDGSAVVAARVDGKRWTIRLVAVEGRWLISSTEAAQ</sequence>
<feature type="region of interest" description="Disordered" evidence="1">
    <location>
        <begin position="1"/>
        <end position="33"/>
    </location>
</feature>
<keyword evidence="3" id="KW-1185">Reference proteome</keyword>
<dbReference type="AlphaFoldDB" id="A0A918GC92"/>
<evidence type="ECO:0000313" key="2">
    <source>
        <dbReference type="EMBL" id="GGS28748.1"/>
    </source>
</evidence>
<feature type="compositionally biased region" description="Low complexity" evidence="1">
    <location>
        <begin position="1"/>
        <end position="21"/>
    </location>
</feature>
<name>A0A918GC92_9PSEU</name>
<dbReference type="RefSeq" id="WP_189210351.1">
    <property type="nucleotide sequence ID" value="NZ_BMRB01000002.1"/>
</dbReference>
<evidence type="ECO:0000313" key="3">
    <source>
        <dbReference type="Proteomes" id="UP000660680"/>
    </source>
</evidence>
<evidence type="ECO:0000256" key="1">
    <source>
        <dbReference type="SAM" id="MobiDB-lite"/>
    </source>
</evidence>
<organism evidence="2 3">
    <name type="scientific">Actinokineospora fastidiosa</name>
    <dbReference type="NCBI Taxonomy" id="1816"/>
    <lineage>
        <taxon>Bacteria</taxon>
        <taxon>Bacillati</taxon>
        <taxon>Actinomycetota</taxon>
        <taxon>Actinomycetes</taxon>
        <taxon>Pseudonocardiales</taxon>
        <taxon>Pseudonocardiaceae</taxon>
        <taxon>Actinokineospora</taxon>
    </lineage>
</organism>
<dbReference type="EMBL" id="BMRB01000002">
    <property type="protein sequence ID" value="GGS28748.1"/>
    <property type="molecule type" value="Genomic_DNA"/>
</dbReference>
<protein>
    <submittedName>
        <fullName evidence="2">Uncharacterized protein</fullName>
    </submittedName>
</protein>
<comment type="caution">
    <text evidence="2">The sequence shown here is derived from an EMBL/GenBank/DDBJ whole genome shotgun (WGS) entry which is preliminary data.</text>
</comment>
<dbReference type="Proteomes" id="UP000660680">
    <property type="component" value="Unassembled WGS sequence"/>
</dbReference>
<proteinExistence type="predicted"/>
<reference evidence="2" key="1">
    <citation type="journal article" date="2014" name="Int. J. Syst. Evol. Microbiol.">
        <title>Complete genome sequence of Corynebacterium casei LMG S-19264T (=DSM 44701T), isolated from a smear-ripened cheese.</title>
        <authorList>
            <consortium name="US DOE Joint Genome Institute (JGI-PGF)"/>
            <person name="Walter F."/>
            <person name="Albersmeier A."/>
            <person name="Kalinowski J."/>
            <person name="Ruckert C."/>
        </authorList>
    </citation>
    <scope>NUCLEOTIDE SEQUENCE</scope>
    <source>
        <strain evidence="2">JCM 3276</strain>
    </source>
</reference>
<accession>A0A918GC92</accession>
<reference evidence="2" key="2">
    <citation type="submission" date="2020-09" db="EMBL/GenBank/DDBJ databases">
        <authorList>
            <person name="Sun Q."/>
            <person name="Ohkuma M."/>
        </authorList>
    </citation>
    <scope>NUCLEOTIDE SEQUENCE</scope>
    <source>
        <strain evidence="2">JCM 3276</strain>
    </source>
</reference>